<accession>N8Y4X4</accession>
<dbReference type="PATRIC" id="fig|1120926.3.peg.3975"/>
<protein>
    <submittedName>
        <fullName evidence="2">Uncharacterized protein</fullName>
    </submittedName>
</protein>
<dbReference type="OrthoDB" id="6713066at2"/>
<dbReference type="EMBL" id="APPN01000083">
    <property type="protein sequence ID" value="ENV31721.1"/>
    <property type="molecule type" value="Genomic_DNA"/>
</dbReference>
<keyword evidence="3" id="KW-1185">Reference proteome</keyword>
<evidence type="ECO:0000313" key="3">
    <source>
        <dbReference type="Proteomes" id="UP000013117"/>
    </source>
</evidence>
<evidence type="ECO:0000313" key="2">
    <source>
        <dbReference type="EMBL" id="ENV31721.1"/>
    </source>
</evidence>
<dbReference type="RefSeq" id="WP_004869864.1">
    <property type="nucleotide sequence ID" value="NZ_ASYY01000044.1"/>
</dbReference>
<dbReference type="Proteomes" id="UP000013117">
    <property type="component" value="Unassembled WGS sequence"/>
</dbReference>
<dbReference type="eggNOG" id="ENOG5031S2Z">
    <property type="taxonomic scope" value="Bacteria"/>
</dbReference>
<feature type="transmembrane region" description="Helical" evidence="1">
    <location>
        <begin position="6"/>
        <end position="23"/>
    </location>
</feature>
<dbReference type="HOGENOM" id="CLU_2128035_0_0_6"/>
<dbReference type="AlphaFoldDB" id="N8Y4X4"/>
<comment type="caution">
    <text evidence="2">The sequence shown here is derived from an EMBL/GenBank/DDBJ whole genome shotgun (WGS) entry which is preliminary data.</text>
</comment>
<dbReference type="STRING" id="202952.GCA_000747725_03313"/>
<name>N8Y4X4_9GAMM</name>
<gene>
    <name evidence="2" type="ORF">F960_04086</name>
</gene>
<reference evidence="2 3" key="1">
    <citation type="submission" date="2013-02" db="EMBL/GenBank/DDBJ databases">
        <title>The Genome Sequence of Acinetobacter gerneri CIP 107464.</title>
        <authorList>
            <consortium name="The Broad Institute Genome Sequencing Platform"/>
            <consortium name="The Broad Institute Genome Sequencing Center for Infectious Disease"/>
            <person name="Cerqueira G."/>
            <person name="Feldgarden M."/>
            <person name="Courvalin P."/>
            <person name="Perichon B."/>
            <person name="Grillot-Courvalin C."/>
            <person name="Clermont D."/>
            <person name="Rocha E."/>
            <person name="Yoon E.-J."/>
            <person name="Nemec A."/>
            <person name="Walker B."/>
            <person name="Young S.K."/>
            <person name="Zeng Q."/>
            <person name="Gargeya S."/>
            <person name="Fitzgerald M."/>
            <person name="Haas B."/>
            <person name="Abouelleil A."/>
            <person name="Alvarado L."/>
            <person name="Arachchi H.M."/>
            <person name="Berlin A.M."/>
            <person name="Chapman S.B."/>
            <person name="Dewar J."/>
            <person name="Goldberg J."/>
            <person name="Griggs A."/>
            <person name="Gujja S."/>
            <person name="Hansen M."/>
            <person name="Howarth C."/>
            <person name="Imamovic A."/>
            <person name="Larimer J."/>
            <person name="McCowan C."/>
            <person name="Murphy C."/>
            <person name="Neiman D."/>
            <person name="Pearson M."/>
            <person name="Priest M."/>
            <person name="Roberts A."/>
            <person name="Saif S."/>
            <person name="Shea T."/>
            <person name="Sisk P."/>
            <person name="Sykes S."/>
            <person name="Wortman J."/>
            <person name="Nusbaum C."/>
            <person name="Birren B."/>
        </authorList>
    </citation>
    <scope>NUCLEOTIDE SEQUENCE [LARGE SCALE GENOMIC DNA]</scope>
    <source>
        <strain evidence="2 3">CIP 107464</strain>
    </source>
</reference>
<evidence type="ECO:0000256" key="1">
    <source>
        <dbReference type="SAM" id="Phobius"/>
    </source>
</evidence>
<proteinExistence type="predicted"/>
<organism evidence="2 3">
    <name type="scientific">Acinetobacter gerneri DSM 14967 = CIP 107464 = MTCC 9824</name>
    <dbReference type="NCBI Taxonomy" id="1120926"/>
    <lineage>
        <taxon>Bacteria</taxon>
        <taxon>Pseudomonadati</taxon>
        <taxon>Pseudomonadota</taxon>
        <taxon>Gammaproteobacteria</taxon>
        <taxon>Moraxellales</taxon>
        <taxon>Moraxellaceae</taxon>
        <taxon>Acinetobacter</taxon>
    </lineage>
</organism>
<keyword evidence="1" id="KW-0812">Transmembrane</keyword>
<dbReference type="GeneID" id="84211348"/>
<sequence length="113" mass="13525">MQKPALIFGIFSLIIIAVFFYWQNTPNSQDRRKHQAIFCNVIRQPNTVLQSEALFESFAFYFNNSTPTYAYHKPKFYQNYAHKLVERYLNEFPQNQLKAQQSFDQCMLILEKD</sequence>
<keyword evidence="1" id="KW-0472">Membrane</keyword>
<keyword evidence="1" id="KW-1133">Transmembrane helix</keyword>